<dbReference type="SUPFAM" id="SSF53756">
    <property type="entry name" value="UDP-Glycosyltransferase/glycogen phosphorylase"/>
    <property type="match status" value="1"/>
</dbReference>
<keyword evidence="1" id="KW-0808">Transferase</keyword>
<dbReference type="EMBL" id="VFOQ01000002">
    <property type="protein sequence ID" value="TQL56924.1"/>
    <property type="molecule type" value="Genomic_DNA"/>
</dbReference>
<dbReference type="Pfam" id="PF13692">
    <property type="entry name" value="Glyco_trans_1_4"/>
    <property type="match status" value="1"/>
</dbReference>
<evidence type="ECO:0000313" key="2">
    <source>
        <dbReference type="Proteomes" id="UP000319514"/>
    </source>
</evidence>
<dbReference type="OrthoDB" id="5194099at2"/>
<protein>
    <submittedName>
        <fullName evidence="1">Glycosyl transferase family 1</fullName>
    </submittedName>
</protein>
<dbReference type="Gene3D" id="3.40.50.2000">
    <property type="entry name" value="Glycogen Phosphorylase B"/>
    <property type="match status" value="1"/>
</dbReference>
<accession>A0A542Z9B4</accession>
<name>A0A542Z9B4_9MICO</name>
<dbReference type="AlphaFoldDB" id="A0A542Z9B4"/>
<dbReference type="GO" id="GO:0016740">
    <property type="term" value="F:transferase activity"/>
    <property type="evidence" value="ECO:0007669"/>
    <property type="project" value="UniProtKB-KW"/>
</dbReference>
<keyword evidence="2" id="KW-1185">Reference proteome</keyword>
<proteinExistence type="predicted"/>
<reference evidence="1 2" key="1">
    <citation type="submission" date="2019-06" db="EMBL/GenBank/DDBJ databases">
        <title>Sequencing the genomes of 1000 actinobacteria strains.</title>
        <authorList>
            <person name="Klenk H.-P."/>
        </authorList>
    </citation>
    <scope>NUCLEOTIDE SEQUENCE [LARGE SCALE GENOMIC DNA]</scope>
    <source>
        <strain evidence="1 2">DSM 18082</strain>
    </source>
</reference>
<dbReference type="RefSeq" id="WP_141790281.1">
    <property type="nucleotide sequence ID" value="NZ_BAAAKX010000015.1"/>
</dbReference>
<comment type="caution">
    <text evidence="1">The sequence shown here is derived from an EMBL/GenBank/DDBJ whole genome shotgun (WGS) entry which is preliminary data.</text>
</comment>
<sequence>MRNPLSSNPIHVRVESPASAQDLTANIVAALAMLADATRVELVGAGDPADVVHTIGSAQALCPGRALRVHSIERLPLRANGLSPAGWWVRSCSRMIPRVATWLVHGQTAGRLLVSSGVAPGERIRCLPLLGPAAAGPSTTTGETRADLRRALDVAPGVRLALGLEPGNSHVDAAAWAPTLHADRRRDLVVAQLRPVPGAPGHYAVRRLDGRQGAVAAPLPVVLRAADVLVATDSGLAASNPSAAAVDVGLPVVAVTTDSAAELVLSGGAGCVVPPRAEAVAQAVVAILEGGVTPRQFGPGPQDERRKVALLAHHLLDTYRQSLNVAMVRGLA</sequence>
<evidence type="ECO:0000313" key="1">
    <source>
        <dbReference type="EMBL" id="TQL56924.1"/>
    </source>
</evidence>
<dbReference type="Proteomes" id="UP000319514">
    <property type="component" value="Unassembled WGS sequence"/>
</dbReference>
<gene>
    <name evidence="1" type="ORF">FB474_3690</name>
</gene>
<organism evidence="1 2">
    <name type="scientific">Oryzihumus leptocrescens</name>
    <dbReference type="NCBI Taxonomy" id="297536"/>
    <lineage>
        <taxon>Bacteria</taxon>
        <taxon>Bacillati</taxon>
        <taxon>Actinomycetota</taxon>
        <taxon>Actinomycetes</taxon>
        <taxon>Micrococcales</taxon>
        <taxon>Intrasporangiaceae</taxon>
        <taxon>Oryzihumus</taxon>
    </lineage>
</organism>